<evidence type="ECO:0000256" key="2">
    <source>
        <dbReference type="ARBA" id="ARBA00023125"/>
    </source>
</evidence>
<dbReference type="PROSITE" id="PS01124">
    <property type="entry name" value="HTH_ARAC_FAMILY_2"/>
    <property type="match status" value="1"/>
</dbReference>
<dbReference type="AlphaFoldDB" id="A0A7T2S712"/>
<keyword evidence="3" id="KW-0804">Transcription</keyword>
<dbReference type="InterPro" id="IPR018062">
    <property type="entry name" value="HTH_AraC-typ_CS"/>
</dbReference>
<dbReference type="Pfam" id="PF12833">
    <property type="entry name" value="HTH_18"/>
    <property type="match status" value="1"/>
</dbReference>
<evidence type="ECO:0000256" key="3">
    <source>
        <dbReference type="ARBA" id="ARBA00023163"/>
    </source>
</evidence>
<dbReference type="InterPro" id="IPR050204">
    <property type="entry name" value="AraC_XylS_family_regulators"/>
</dbReference>
<protein>
    <submittedName>
        <fullName evidence="5">AraC family transcriptional regulator</fullName>
    </submittedName>
</protein>
<dbReference type="PANTHER" id="PTHR46796">
    <property type="entry name" value="HTH-TYPE TRANSCRIPTIONAL ACTIVATOR RHAS-RELATED"/>
    <property type="match status" value="1"/>
</dbReference>
<keyword evidence="1" id="KW-0805">Transcription regulation</keyword>
<dbReference type="RefSeq" id="WP_197956753.1">
    <property type="nucleotide sequence ID" value="NZ_CP065668.1"/>
</dbReference>
<dbReference type="InterPro" id="IPR018060">
    <property type="entry name" value="HTH_AraC"/>
</dbReference>
<dbReference type="PROSITE" id="PS00041">
    <property type="entry name" value="HTH_ARAC_FAMILY_1"/>
    <property type="match status" value="1"/>
</dbReference>
<organism evidence="5 6">
    <name type="scientific">Delftia acidovorans</name>
    <name type="common">Pseudomonas acidovorans</name>
    <name type="synonym">Comamonas acidovorans</name>
    <dbReference type="NCBI Taxonomy" id="80866"/>
    <lineage>
        <taxon>Bacteria</taxon>
        <taxon>Pseudomonadati</taxon>
        <taxon>Pseudomonadota</taxon>
        <taxon>Betaproteobacteria</taxon>
        <taxon>Burkholderiales</taxon>
        <taxon>Comamonadaceae</taxon>
        <taxon>Delftia</taxon>
    </lineage>
</organism>
<dbReference type="SMART" id="SM00342">
    <property type="entry name" value="HTH_ARAC"/>
    <property type="match status" value="1"/>
</dbReference>
<dbReference type="SUPFAM" id="SSF46689">
    <property type="entry name" value="Homeodomain-like"/>
    <property type="match status" value="2"/>
</dbReference>
<dbReference type="EMBL" id="CP065668">
    <property type="protein sequence ID" value="QPS10111.1"/>
    <property type="molecule type" value="Genomic_DNA"/>
</dbReference>
<dbReference type="Gene3D" id="1.10.10.60">
    <property type="entry name" value="Homeodomain-like"/>
    <property type="match status" value="1"/>
</dbReference>
<dbReference type="InterPro" id="IPR009057">
    <property type="entry name" value="Homeodomain-like_sf"/>
</dbReference>
<evidence type="ECO:0000259" key="4">
    <source>
        <dbReference type="PROSITE" id="PS01124"/>
    </source>
</evidence>
<dbReference type="Pfam" id="PF14525">
    <property type="entry name" value="AraC_binding_2"/>
    <property type="match status" value="1"/>
</dbReference>
<feature type="domain" description="HTH araC/xylS-type" evidence="4">
    <location>
        <begin position="223"/>
        <end position="324"/>
    </location>
</feature>
<dbReference type="Proteomes" id="UP000594778">
    <property type="component" value="Chromosome"/>
</dbReference>
<gene>
    <name evidence="5" type="ORF">I6G66_08965</name>
</gene>
<evidence type="ECO:0000313" key="5">
    <source>
        <dbReference type="EMBL" id="QPS10111.1"/>
    </source>
</evidence>
<accession>A0A7T2S712</accession>
<name>A0A7T2S712_DELAC</name>
<keyword evidence="2" id="KW-0238">DNA-binding</keyword>
<evidence type="ECO:0000313" key="6">
    <source>
        <dbReference type="Proteomes" id="UP000594778"/>
    </source>
</evidence>
<dbReference type="PANTHER" id="PTHR46796:SF12">
    <property type="entry name" value="HTH-TYPE DNA-BINDING TRANSCRIPTIONAL ACTIVATOR EUTR"/>
    <property type="match status" value="1"/>
</dbReference>
<dbReference type="GO" id="GO:0003700">
    <property type="term" value="F:DNA-binding transcription factor activity"/>
    <property type="evidence" value="ECO:0007669"/>
    <property type="project" value="InterPro"/>
</dbReference>
<reference evidence="5 6" key="1">
    <citation type="submission" date="2020-12" db="EMBL/GenBank/DDBJ databases">
        <title>FDA dAtabase for Regulatory Grade micrObial Sequences (FDA-ARGOS): Supporting development and validation of Infectious Disease Dx tests.</title>
        <authorList>
            <person name="Sproer C."/>
            <person name="Gronow S."/>
            <person name="Severitt S."/>
            <person name="Schroder I."/>
            <person name="Tallon L."/>
            <person name="Sadzewicz L."/>
            <person name="Zhao X."/>
            <person name="Boylan J."/>
            <person name="Ott S."/>
            <person name="Bowen H."/>
            <person name="Vavikolanu K."/>
            <person name="Mehta A."/>
            <person name="Aluvathingal J."/>
            <person name="Nadendla S."/>
            <person name="Lowell S."/>
            <person name="Myers T."/>
            <person name="Yan Y."/>
            <person name="Sichtig H."/>
        </authorList>
    </citation>
    <scope>NUCLEOTIDE SEQUENCE [LARGE SCALE GENOMIC DNA]</scope>
    <source>
        <strain evidence="5 6">FDAARGOS_909</strain>
    </source>
</reference>
<dbReference type="GO" id="GO:0043565">
    <property type="term" value="F:sequence-specific DNA binding"/>
    <property type="evidence" value="ECO:0007669"/>
    <property type="project" value="InterPro"/>
</dbReference>
<dbReference type="InterPro" id="IPR035418">
    <property type="entry name" value="AraC-bd_2"/>
</dbReference>
<sequence length="330" mass="36964">MDTSTLQRHCVLHGVSADTVSAHAQQRIAQHQVRPSNGRQIKEGYLHHVSLGSMAVANLGFGAETLIDGFPTQDNYYIQIVLSGQLDVCMGGHSYSVDSNAMAIINPMRPALLHHSADCCALIVRIERSAMQQHLTGLLGHTVANQVEFTPFVLRNQQRVGSLIRSIEHICAELEDPYATIHTPKLARIFESQLTDTFFWAVPHSHSDRVERVIGSDGPECLLRAERYVDSHLALDLSLADMVLASGTSERNLYKAFRTYRDLTPMGYLKAQRLRKARRELESSRNPTLSIAEIAMEVGLSHLGNFSADYKRMFGELPSETLRRRNRALY</sequence>
<evidence type="ECO:0000256" key="1">
    <source>
        <dbReference type="ARBA" id="ARBA00023015"/>
    </source>
</evidence>
<proteinExistence type="predicted"/>